<dbReference type="EMBL" id="FNIA01000030">
    <property type="protein sequence ID" value="SDN37110.1"/>
    <property type="molecule type" value="Genomic_DNA"/>
</dbReference>
<protein>
    <recommendedName>
        <fullName evidence="1">DUF8134 domain-containing protein</fullName>
    </recommendedName>
</protein>
<organism evidence="2 3">
    <name type="scientific">Haloarchaeobius iranensis</name>
    <dbReference type="NCBI Taxonomy" id="996166"/>
    <lineage>
        <taxon>Archaea</taxon>
        <taxon>Methanobacteriati</taxon>
        <taxon>Methanobacteriota</taxon>
        <taxon>Stenosarchaea group</taxon>
        <taxon>Halobacteria</taxon>
        <taxon>Halobacteriales</taxon>
        <taxon>Halorubellaceae</taxon>
        <taxon>Haloarchaeobius</taxon>
    </lineage>
</organism>
<evidence type="ECO:0000313" key="3">
    <source>
        <dbReference type="Proteomes" id="UP000199370"/>
    </source>
</evidence>
<evidence type="ECO:0000259" key="1">
    <source>
        <dbReference type="Pfam" id="PF26455"/>
    </source>
</evidence>
<dbReference type="AlphaFoldDB" id="A0A1H0AUC9"/>
<feature type="domain" description="DUF8134" evidence="1">
    <location>
        <begin position="1"/>
        <end position="99"/>
    </location>
</feature>
<gene>
    <name evidence="2" type="ORF">SAMN05192554_13013</name>
</gene>
<dbReference type="STRING" id="996166.SAMN05192554_13013"/>
<dbReference type="Pfam" id="PF26455">
    <property type="entry name" value="DUF8134"/>
    <property type="match status" value="1"/>
</dbReference>
<keyword evidence="3" id="KW-1185">Reference proteome</keyword>
<sequence length="107" mass="11680">MATELRVLDDGAWISVDNQRRVPNSDIWPLAVTDFCGCETAHVVLEAFTDVGVDRDGVSVQAVGQCIDCGTEGALDWLAVGRVRDGAFHPYDPAELRPRLEPGNDIR</sequence>
<reference evidence="2 3" key="1">
    <citation type="submission" date="2016-10" db="EMBL/GenBank/DDBJ databases">
        <authorList>
            <person name="de Groot N.N."/>
        </authorList>
    </citation>
    <scope>NUCLEOTIDE SEQUENCE [LARGE SCALE GENOMIC DNA]</scope>
    <source>
        <strain evidence="3">EB21,IBRC-M 10013,KCTC 4048</strain>
    </source>
</reference>
<proteinExistence type="predicted"/>
<dbReference type="InterPro" id="IPR058447">
    <property type="entry name" value="DUF8134"/>
</dbReference>
<accession>A0A1H0AUC9</accession>
<name>A0A1H0AUC9_9EURY</name>
<evidence type="ECO:0000313" key="2">
    <source>
        <dbReference type="EMBL" id="SDN37110.1"/>
    </source>
</evidence>
<dbReference type="OrthoDB" id="193938at2157"/>
<dbReference type="RefSeq" id="WP_089736136.1">
    <property type="nucleotide sequence ID" value="NZ_FNIA01000030.1"/>
</dbReference>
<dbReference type="Proteomes" id="UP000199370">
    <property type="component" value="Unassembled WGS sequence"/>
</dbReference>